<accession>A0AAD5HCH9</accession>
<keyword evidence="4" id="KW-1185">Reference proteome</keyword>
<keyword evidence="2" id="KW-0677">Repeat</keyword>
<dbReference type="Gene3D" id="3.80.10.10">
    <property type="entry name" value="Ribonuclease Inhibitor"/>
    <property type="match status" value="1"/>
</dbReference>
<evidence type="ECO:0000313" key="4">
    <source>
        <dbReference type="Proteomes" id="UP001206595"/>
    </source>
</evidence>
<reference evidence="3" key="2">
    <citation type="journal article" date="2022" name="Proc. Natl. Acad. Sci. U.S.A.">
        <title>Diploid-dominant life cycles characterize the early evolution of Fungi.</title>
        <authorList>
            <person name="Amses K.R."/>
            <person name="Simmons D.R."/>
            <person name="Longcore J.E."/>
            <person name="Mondo S.J."/>
            <person name="Seto K."/>
            <person name="Jeronimo G.H."/>
            <person name="Bonds A.E."/>
            <person name="Quandt C.A."/>
            <person name="Davis W.J."/>
            <person name="Chang Y."/>
            <person name="Federici B.A."/>
            <person name="Kuo A."/>
            <person name="LaButti K."/>
            <person name="Pangilinan J."/>
            <person name="Andreopoulos W."/>
            <person name="Tritt A."/>
            <person name="Riley R."/>
            <person name="Hundley H."/>
            <person name="Johnson J."/>
            <person name="Lipzen A."/>
            <person name="Barry K."/>
            <person name="Lang B.F."/>
            <person name="Cuomo C.A."/>
            <person name="Buchler N.E."/>
            <person name="Grigoriev I.V."/>
            <person name="Spatafora J.W."/>
            <person name="Stajich J.E."/>
            <person name="James T.Y."/>
        </authorList>
    </citation>
    <scope>NUCLEOTIDE SEQUENCE</scope>
    <source>
        <strain evidence="3">AG</strain>
    </source>
</reference>
<dbReference type="PANTHER" id="PTHR48051">
    <property type="match status" value="1"/>
</dbReference>
<keyword evidence="1" id="KW-0433">Leucine-rich repeat</keyword>
<dbReference type="PROSITE" id="PS51450">
    <property type="entry name" value="LRR"/>
    <property type="match status" value="3"/>
</dbReference>
<gene>
    <name evidence="3" type="ORF">K450DRAFT_243908</name>
</gene>
<dbReference type="Proteomes" id="UP001206595">
    <property type="component" value="Unassembled WGS sequence"/>
</dbReference>
<dbReference type="PANTHER" id="PTHR48051:SF1">
    <property type="entry name" value="RAS SUPPRESSOR PROTEIN 1"/>
    <property type="match status" value="1"/>
</dbReference>
<dbReference type="InterPro" id="IPR003591">
    <property type="entry name" value="Leu-rich_rpt_typical-subtyp"/>
</dbReference>
<dbReference type="SMART" id="SM00364">
    <property type="entry name" value="LRR_BAC"/>
    <property type="match status" value="4"/>
</dbReference>
<dbReference type="PRINTS" id="PR00019">
    <property type="entry name" value="LEURICHRPT"/>
</dbReference>
<dbReference type="Pfam" id="PF13855">
    <property type="entry name" value="LRR_8"/>
    <property type="match status" value="1"/>
</dbReference>
<dbReference type="GeneID" id="75914844"/>
<dbReference type="AlphaFoldDB" id="A0AAD5HCH9"/>
<reference evidence="3" key="1">
    <citation type="submission" date="2021-06" db="EMBL/GenBank/DDBJ databases">
        <authorList>
            <consortium name="DOE Joint Genome Institute"/>
            <person name="Mondo S.J."/>
            <person name="Amses K.R."/>
            <person name="Simmons D.R."/>
            <person name="Longcore J.E."/>
            <person name="Seto K."/>
            <person name="Alves G.H."/>
            <person name="Bonds A.E."/>
            <person name="Quandt C.A."/>
            <person name="Davis W.J."/>
            <person name="Chang Y."/>
            <person name="Letcher P.M."/>
            <person name="Powell M.J."/>
            <person name="Kuo A."/>
            <person name="Labutti K."/>
            <person name="Pangilinan J."/>
            <person name="Andreopoulos W."/>
            <person name="Tritt A."/>
            <person name="Riley R."/>
            <person name="Hundley H."/>
            <person name="Johnson J."/>
            <person name="Lipzen A."/>
            <person name="Barry K."/>
            <person name="Berbee M.L."/>
            <person name="Buchler N.E."/>
            <person name="Grigoriev I.V."/>
            <person name="Spatafora J.W."/>
            <person name="Stajich J.E."/>
            <person name="James T.Y."/>
        </authorList>
    </citation>
    <scope>NUCLEOTIDE SEQUENCE</scope>
    <source>
        <strain evidence="3">AG</strain>
    </source>
</reference>
<evidence type="ECO:0000256" key="2">
    <source>
        <dbReference type="ARBA" id="ARBA00022737"/>
    </source>
</evidence>
<dbReference type="GO" id="GO:0005737">
    <property type="term" value="C:cytoplasm"/>
    <property type="evidence" value="ECO:0007669"/>
    <property type="project" value="TreeGrafter"/>
</dbReference>
<dbReference type="SMART" id="SM00369">
    <property type="entry name" value="LRR_TYP"/>
    <property type="match status" value="4"/>
</dbReference>
<evidence type="ECO:0000313" key="3">
    <source>
        <dbReference type="EMBL" id="KAI8579107.1"/>
    </source>
</evidence>
<dbReference type="SUPFAM" id="SSF52058">
    <property type="entry name" value="L domain-like"/>
    <property type="match status" value="1"/>
</dbReference>
<name>A0AAD5HCH9_UMBRA</name>
<dbReference type="RefSeq" id="XP_051444111.1">
    <property type="nucleotide sequence ID" value="XM_051589499.1"/>
</dbReference>
<proteinExistence type="predicted"/>
<dbReference type="Pfam" id="PF00560">
    <property type="entry name" value="LRR_1"/>
    <property type="match status" value="1"/>
</dbReference>
<dbReference type="InterPro" id="IPR050216">
    <property type="entry name" value="LRR_domain-containing"/>
</dbReference>
<comment type="caution">
    <text evidence="3">The sequence shown here is derived from an EMBL/GenBank/DDBJ whole genome shotgun (WGS) entry which is preliminary data.</text>
</comment>
<sequence length="361" mass="40350">MPACTDTEYVNRTYYRHLKSKAKRDSHGSDEQQVDLSSAVITVNPGKSRNPLHRHAGYSIDLSGHDIAHIMPIPPLSKVSTSKMFINPSLSTLTHLKLSNNLLSSIPDNIGSLETLVHLDISHNRIRSLPKSIRSLSNLTVLQARNNLLRELPQEIGQLSSLSVLDISHNRITVLPAEILRLGNLCHLITTRCPLLSATPKPHMARTLSLLETCARTVVRHRIPLDADLPSHVKSYVASAKECSMCCKPCYEGAIDKYMLHERQPPNQVIPVKYTLCCAHWNQAEEIVLSMFSTASSPSLHHYIAENGLSDQENHTTPMIGEPASTNHRASLVSPMVHQRSHSKRSLWQQTAKLWNRPISR</sequence>
<dbReference type="EMBL" id="MU620923">
    <property type="protein sequence ID" value="KAI8579107.1"/>
    <property type="molecule type" value="Genomic_DNA"/>
</dbReference>
<dbReference type="InterPro" id="IPR032675">
    <property type="entry name" value="LRR_dom_sf"/>
</dbReference>
<evidence type="ECO:0000256" key="1">
    <source>
        <dbReference type="ARBA" id="ARBA00022614"/>
    </source>
</evidence>
<dbReference type="InterPro" id="IPR001611">
    <property type="entry name" value="Leu-rich_rpt"/>
</dbReference>
<organism evidence="3 4">
    <name type="scientific">Umbelopsis ramanniana AG</name>
    <dbReference type="NCBI Taxonomy" id="1314678"/>
    <lineage>
        <taxon>Eukaryota</taxon>
        <taxon>Fungi</taxon>
        <taxon>Fungi incertae sedis</taxon>
        <taxon>Mucoromycota</taxon>
        <taxon>Mucoromycotina</taxon>
        <taxon>Umbelopsidomycetes</taxon>
        <taxon>Umbelopsidales</taxon>
        <taxon>Umbelopsidaceae</taxon>
        <taxon>Umbelopsis</taxon>
    </lineage>
</organism>
<protein>
    <submittedName>
        <fullName evidence="3">Uncharacterized protein</fullName>
    </submittedName>
</protein>